<protein>
    <recommendedName>
        <fullName evidence="5">AP-5 complex subunit zeta-1</fullName>
    </recommendedName>
</protein>
<organism evidence="3 4">
    <name type="scientific">Ceratodon purpureus</name>
    <name type="common">Fire moss</name>
    <name type="synonym">Dicranum purpureum</name>
    <dbReference type="NCBI Taxonomy" id="3225"/>
    <lineage>
        <taxon>Eukaryota</taxon>
        <taxon>Viridiplantae</taxon>
        <taxon>Streptophyta</taxon>
        <taxon>Embryophyta</taxon>
        <taxon>Bryophyta</taxon>
        <taxon>Bryophytina</taxon>
        <taxon>Bryopsida</taxon>
        <taxon>Dicranidae</taxon>
        <taxon>Pseudoditrichales</taxon>
        <taxon>Ditrichaceae</taxon>
        <taxon>Ceratodon</taxon>
    </lineage>
</organism>
<comment type="caution">
    <text evidence="3">The sequence shown here is derived from an EMBL/GenBank/DDBJ whole genome shotgun (WGS) entry which is preliminary data.</text>
</comment>
<name>A0A8T0GBC7_CERPU</name>
<dbReference type="EMBL" id="CM026433">
    <property type="protein sequence ID" value="KAG0555279.1"/>
    <property type="molecule type" value="Genomic_DNA"/>
</dbReference>
<evidence type="ECO:0000313" key="4">
    <source>
        <dbReference type="Proteomes" id="UP000822688"/>
    </source>
</evidence>
<evidence type="ECO:0008006" key="5">
    <source>
        <dbReference type="Google" id="ProtNLM"/>
    </source>
</evidence>
<dbReference type="PANTHER" id="PTHR47885:SF1">
    <property type="entry name" value="AP-5 COMPLEX SUBUNIT ZETA-1"/>
    <property type="match status" value="1"/>
</dbReference>
<dbReference type="Proteomes" id="UP000822688">
    <property type="component" value="Chromosome 12"/>
</dbReference>
<dbReference type="AlphaFoldDB" id="A0A8T0GBC7"/>
<keyword evidence="4" id="KW-1185">Reference proteome</keyword>
<proteinExistence type="predicted"/>
<gene>
    <name evidence="3" type="ORF">KC19_12G158000</name>
</gene>
<accession>A0A8T0GBC7</accession>
<dbReference type="Pfam" id="PF14764">
    <property type="entry name" value="SPG48"/>
    <property type="match status" value="1"/>
</dbReference>
<dbReference type="Pfam" id="PF25154">
    <property type="entry name" value="TPR_AP5Z1_C"/>
    <property type="match status" value="1"/>
</dbReference>
<sequence>MRNSVLSKFRSSVLVCEYSDDSSFDFDQVKNLHQLCSKGEQNGDLVGRVYPHLVKIFNRCTASSSSQKTSTGLLLLAILQFFLDFGEAVLHDADPSLHTFFRSCLSRQYADATVAAATLKFLNQNKAKLMIAHPALLPQYFPLLLKVVAWGSSTLDKAFTDLLPALMGVSSFLPLFPALLDLPSKLAIYVLGIVFRNRELFLLISLFIIPFSQDLCIHRHASKPVVFRIRFRSINFCCVKCAALVLALENLQASSGAAPGTTSGSKKSPAPEALLALMDEAYTGSIISDMQGDAGTGGNGSARDETEALFADLLKDENEGLAERHWSFPGMAAALQALMGSSPSQRLQHALTLTPSLLSIYFTITLRDVNDSLLAALLPIVFLRVDAMLPDPKFTLQAQKLLLEFVLAAFQKSPHLVAVLKKPIMDKIGQPHNTTAKTELALQLCWAVGEHGGGGLGYKDAARELFETLELLLYENLASSRMKGNSKRKDDSDFMGAAVSQSRLLCSVVTAIAKLATCHRELSPRARVCLSKVARSQQVLDRSVWRRAHDFLGLMHEPAMCSSILGPPTGYPNRPGSVQWSEGGTKAVASIPFYILGEKEGPPFHDFTLSDIIGKA</sequence>
<dbReference type="InterPro" id="IPR056856">
    <property type="entry name" value="TPR_AP5Z1_C"/>
</dbReference>
<evidence type="ECO:0000259" key="1">
    <source>
        <dbReference type="Pfam" id="PF14764"/>
    </source>
</evidence>
<evidence type="ECO:0000313" key="3">
    <source>
        <dbReference type="EMBL" id="KAG0555279.1"/>
    </source>
</evidence>
<dbReference type="InterPro" id="IPR055450">
    <property type="entry name" value="AP5Z1_ARM"/>
</dbReference>
<feature type="domain" description="AP-5 complex subunit zeta-1 ARM repeats" evidence="1">
    <location>
        <begin position="28"/>
        <end position="146"/>
    </location>
</feature>
<feature type="domain" description="AP-5 complex subunit zeta-1 C-terminal TPR" evidence="2">
    <location>
        <begin position="329"/>
        <end position="569"/>
    </location>
</feature>
<reference evidence="3" key="1">
    <citation type="submission" date="2020-06" db="EMBL/GenBank/DDBJ databases">
        <title>WGS assembly of Ceratodon purpureus strain R40.</title>
        <authorList>
            <person name="Carey S.B."/>
            <person name="Jenkins J."/>
            <person name="Shu S."/>
            <person name="Lovell J.T."/>
            <person name="Sreedasyam A."/>
            <person name="Maumus F."/>
            <person name="Tiley G.P."/>
            <person name="Fernandez-Pozo N."/>
            <person name="Barry K."/>
            <person name="Chen C."/>
            <person name="Wang M."/>
            <person name="Lipzen A."/>
            <person name="Daum C."/>
            <person name="Saski C.A."/>
            <person name="Payton A.C."/>
            <person name="Mcbreen J.C."/>
            <person name="Conrad R.E."/>
            <person name="Kollar L.M."/>
            <person name="Olsson S."/>
            <person name="Huttunen S."/>
            <person name="Landis J.B."/>
            <person name="Wickett N.J."/>
            <person name="Johnson M.G."/>
            <person name="Rensing S.A."/>
            <person name="Grimwood J."/>
            <person name="Schmutz J."/>
            <person name="Mcdaniel S.F."/>
        </authorList>
    </citation>
    <scope>NUCLEOTIDE SEQUENCE</scope>
    <source>
        <strain evidence="3">R40</strain>
    </source>
</reference>
<dbReference type="PANTHER" id="PTHR47885">
    <property type="entry name" value="AP-5 COMPLEX SUBUNIT ZETA-1"/>
    <property type="match status" value="1"/>
</dbReference>
<evidence type="ECO:0000259" key="2">
    <source>
        <dbReference type="Pfam" id="PF25154"/>
    </source>
</evidence>